<dbReference type="EMBL" id="KV454011">
    <property type="protein sequence ID" value="ODV98389.1"/>
    <property type="molecule type" value="Genomic_DNA"/>
</dbReference>
<dbReference type="PANTHER" id="PTHR12874">
    <property type="entry name" value="F-BOX ONLY PROTEIN 48-RELATED"/>
    <property type="match status" value="1"/>
</dbReference>
<dbReference type="OrthoDB" id="2117972at2759"/>
<dbReference type="Gene3D" id="1.20.1280.50">
    <property type="match status" value="1"/>
</dbReference>
<dbReference type="InterPro" id="IPR045464">
    <property type="entry name" value="Hrt3/FBXO9_C"/>
</dbReference>
<dbReference type="GO" id="GO:0031146">
    <property type="term" value="P:SCF-dependent proteasomal ubiquitin-dependent protein catabolic process"/>
    <property type="evidence" value="ECO:0007669"/>
    <property type="project" value="EnsemblFungi"/>
</dbReference>
<keyword evidence="4" id="KW-1185">Reference proteome</keyword>
<accession>A0A1E4U328</accession>
<dbReference type="AlphaFoldDB" id="A0A1E4U328"/>
<evidence type="ECO:0000313" key="3">
    <source>
        <dbReference type="EMBL" id="ODV98389.1"/>
    </source>
</evidence>
<sequence>MEALTVFQVGVSKEMVGKMSDAIENYRKAEKLDKDVEKLYRAKIYAESQSVPENSKDGEIIIEKPIVLNEKEVAKIDAKKLLSTFKNSQILIKNQELPPTISILPDDVILLIMEYLAEIDTPSWIQFSLCCKKLSHLGFCTSDVWRKLCFLTFPYQNYEPEVAALNGITKNQDKIVGIYDNSWYNMYRQRPFIKFNGIYISIVNYYREGGKSEGSSAWTNPIRMITYYRYLRFYKDGSVLKLLTSDEPTSIVPKINKNWKEQTNLKVYKGTWYITPEGNISIKSEGSVKNYLFIENLSIKNSSKLRKHNKLSWINYEFMDNETTELYEFDIKKEKPYIFSRVKSYKDDI</sequence>
<dbReference type="Pfam" id="PF00646">
    <property type="entry name" value="F-box"/>
    <property type="match status" value="1"/>
</dbReference>
<dbReference type="GO" id="GO:0071406">
    <property type="term" value="P:cellular response to methylmercury"/>
    <property type="evidence" value="ECO:0007669"/>
    <property type="project" value="EnsemblFungi"/>
</dbReference>
<keyword evidence="1" id="KW-0833">Ubl conjugation pathway</keyword>
<organism evidence="3 4">
    <name type="scientific">Pachysolen tannophilus NRRL Y-2460</name>
    <dbReference type="NCBI Taxonomy" id="669874"/>
    <lineage>
        <taxon>Eukaryota</taxon>
        <taxon>Fungi</taxon>
        <taxon>Dikarya</taxon>
        <taxon>Ascomycota</taxon>
        <taxon>Saccharomycotina</taxon>
        <taxon>Pichiomycetes</taxon>
        <taxon>Pachysolenaceae</taxon>
        <taxon>Pachysolen</taxon>
    </lineage>
</organism>
<dbReference type="Proteomes" id="UP000094236">
    <property type="component" value="Unassembled WGS sequence"/>
</dbReference>
<dbReference type="InterPro" id="IPR036047">
    <property type="entry name" value="F-box-like_dom_sf"/>
</dbReference>
<dbReference type="GO" id="GO:0019005">
    <property type="term" value="C:SCF ubiquitin ligase complex"/>
    <property type="evidence" value="ECO:0007669"/>
    <property type="project" value="EnsemblFungi"/>
</dbReference>
<dbReference type="STRING" id="669874.A0A1E4U328"/>
<gene>
    <name evidence="3" type="ORF">PACTADRAFT_73962</name>
</gene>
<dbReference type="PANTHER" id="PTHR12874:SF9">
    <property type="entry name" value="F-BOX ONLY PROTEIN 48"/>
    <property type="match status" value="1"/>
</dbReference>
<dbReference type="SUPFAM" id="SSF81383">
    <property type="entry name" value="F-box domain"/>
    <property type="match status" value="1"/>
</dbReference>
<proteinExistence type="predicted"/>
<evidence type="ECO:0000313" key="4">
    <source>
        <dbReference type="Proteomes" id="UP000094236"/>
    </source>
</evidence>
<evidence type="ECO:0000256" key="1">
    <source>
        <dbReference type="ARBA" id="ARBA00022786"/>
    </source>
</evidence>
<name>A0A1E4U328_PACTA</name>
<evidence type="ECO:0000259" key="2">
    <source>
        <dbReference type="PROSITE" id="PS50181"/>
    </source>
</evidence>
<dbReference type="Pfam" id="PF19270">
    <property type="entry name" value="FBO_C"/>
    <property type="match status" value="1"/>
</dbReference>
<feature type="domain" description="F-box" evidence="2">
    <location>
        <begin position="98"/>
        <end position="148"/>
    </location>
</feature>
<dbReference type="GO" id="GO:0005737">
    <property type="term" value="C:cytoplasm"/>
    <property type="evidence" value="ECO:0007669"/>
    <property type="project" value="TreeGrafter"/>
</dbReference>
<dbReference type="InterPro" id="IPR001810">
    <property type="entry name" value="F-box_dom"/>
</dbReference>
<reference evidence="4" key="1">
    <citation type="submission" date="2016-05" db="EMBL/GenBank/DDBJ databases">
        <title>Comparative genomics of biotechnologically important yeasts.</title>
        <authorList>
            <consortium name="DOE Joint Genome Institute"/>
            <person name="Riley R."/>
            <person name="Haridas S."/>
            <person name="Wolfe K.H."/>
            <person name="Lopes M.R."/>
            <person name="Hittinger C.T."/>
            <person name="Goker M."/>
            <person name="Salamov A."/>
            <person name="Wisecaver J."/>
            <person name="Long T.M."/>
            <person name="Aerts A.L."/>
            <person name="Barry K."/>
            <person name="Choi C."/>
            <person name="Clum A."/>
            <person name="Coughlan A.Y."/>
            <person name="Deshpande S."/>
            <person name="Douglass A.P."/>
            <person name="Hanson S.J."/>
            <person name="Klenk H.-P."/>
            <person name="Labutti K."/>
            <person name="Lapidus A."/>
            <person name="Lindquist E."/>
            <person name="Lipzen A."/>
            <person name="Meier-Kolthoff J.P."/>
            <person name="Ohm R.A."/>
            <person name="Otillar R.P."/>
            <person name="Pangilinan J."/>
            <person name="Peng Y."/>
            <person name="Rokas A."/>
            <person name="Rosa C.A."/>
            <person name="Scheuner C."/>
            <person name="Sibirny A.A."/>
            <person name="Slot J.C."/>
            <person name="Stielow J.B."/>
            <person name="Sun H."/>
            <person name="Kurtzman C.P."/>
            <person name="Blackwell M."/>
            <person name="Grigoriev I.V."/>
            <person name="Jeffries T.W."/>
        </authorList>
    </citation>
    <scope>NUCLEOTIDE SEQUENCE [LARGE SCALE GENOMIC DNA]</scope>
    <source>
        <strain evidence="4">NRRL Y-2460</strain>
    </source>
</reference>
<protein>
    <recommendedName>
        <fullName evidence="2">F-box domain-containing protein</fullName>
    </recommendedName>
</protein>
<dbReference type="PROSITE" id="PS50181">
    <property type="entry name" value="FBOX"/>
    <property type="match status" value="1"/>
</dbReference>